<evidence type="ECO:0000256" key="1">
    <source>
        <dbReference type="ARBA" id="ARBA00009441"/>
    </source>
</evidence>
<feature type="coiled-coil region" evidence="9">
    <location>
        <begin position="161"/>
        <end position="204"/>
    </location>
</feature>
<keyword evidence="4 8" id="KW-0227">DNA damage</keyword>
<evidence type="ECO:0000313" key="11">
    <source>
        <dbReference type="EMBL" id="KHS57225.1"/>
    </source>
</evidence>
<dbReference type="GO" id="GO:0008168">
    <property type="term" value="F:methyltransferase activity"/>
    <property type="evidence" value="ECO:0007669"/>
    <property type="project" value="UniProtKB-KW"/>
</dbReference>
<dbReference type="NCBIfam" id="TIGR00634">
    <property type="entry name" value="recN"/>
    <property type="match status" value="1"/>
</dbReference>
<dbReference type="GO" id="GO:0009432">
    <property type="term" value="P:SOS response"/>
    <property type="evidence" value="ECO:0007669"/>
    <property type="project" value="TreeGrafter"/>
</dbReference>
<protein>
    <recommendedName>
        <fullName evidence="2 8">DNA repair protein RecN</fullName>
    </recommendedName>
    <alternativeName>
        <fullName evidence="7 8">Recombination protein N</fullName>
    </alternativeName>
</protein>
<dbReference type="OrthoDB" id="9806954at2"/>
<dbReference type="RefSeq" id="WP_039679639.1">
    <property type="nucleotide sequence ID" value="NZ_JAWGXO010000001.1"/>
</dbReference>
<feature type="coiled-coil region" evidence="9">
    <location>
        <begin position="311"/>
        <end position="373"/>
    </location>
</feature>
<dbReference type="GO" id="GO:0006302">
    <property type="term" value="P:double-strand break repair"/>
    <property type="evidence" value="ECO:0007669"/>
    <property type="project" value="InterPro"/>
</dbReference>
<evidence type="ECO:0000256" key="6">
    <source>
        <dbReference type="ARBA" id="ARBA00023204"/>
    </source>
</evidence>
<keyword evidence="9" id="KW-0175">Coiled coil</keyword>
<evidence type="ECO:0000313" key="12">
    <source>
        <dbReference type="Proteomes" id="UP000031189"/>
    </source>
</evidence>
<dbReference type="CDD" id="cd03241">
    <property type="entry name" value="ABC_RecN"/>
    <property type="match status" value="1"/>
</dbReference>
<keyword evidence="6 8" id="KW-0234">DNA repair</keyword>
<keyword evidence="11" id="KW-0489">Methyltransferase</keyword>
<dbReference type="PANTHER" id="PTHR11059">
    <property type="entry name" value="DNA REPAIR PROTEIN RECN"/>
    <property type="match status" value="1"/>
</dbReference>
<dbReference type="Gene3D" id="3.40.50.300">
    <property type="entry name" value="P-loop containing nucleotide triphosphate hydrolases"/>
    <property type="match status" value="2"/>
</dbReference>
<dbReference type="InterPro" id="IPR038729">
    <property type="entry name" value="Rad50/SbcC_AAA"/>
</dbReference>
<sequence>MILELYMKNCALVEESRINLGENLNILTGETGSGKSIIIEALGLCLGNKYDKSFLRKGTEKGIAEIIVSSPSSNLQNILNEYDIDLEDDELIITRIIYADGKSVARINGRTVKMSILKEIALTFIDLHGQHQNQALFNKDTHLKFLDLFGGKIIESPRDEYKNIYAEYNKVKKALNTLNENKDEKEIQREIDLLKFQINEIEAAALSKEEYEDLLKQREIYRNSEKIYNNLNLSYEKLHDGSINAVDLIGMASNELSEISKYDETLSEYSGTIERIMYELQDTCRDLRNYKENIDFEPYELEQIEVRVDEINNLRRKYGETIEDILNYKDKISFRLEEIINRDEMAESLKSKLVELEEELSKKALSLTKVRQEAAINLQKAILSELKSLDMKGVSFKVNFTEANYSQNGNSEVEFMISFNLGEDLKPIYKVASGGEMSRFMLAFKTILADIDEIDTIVFDEIDAGISGIAAQVVGDKLHNIAKKKQILCITHLPQIAANADTHFCISKNSDGNRTYTTIKKLKDEESINEIARLIAGSNITDTTIEHAREIVNLTKENH</sequence>
<dbReference type="GO" id="GO:0006310">
    <property type="term" value="P:DNA recombination"/>
    <property type="evidence" value="ECO:0007669"/>
    <property type="project" value="InterPro"/>
</dbReference>
<dbReference type="PANTHER" id="PTHR11059:SF0">
    <property type="entry name" value="DNA REPAIR PROTEIN RECN"/>
    <property type="match status" value="1"/>
</dbReference>
<dbReference type="InterPro" id="IPR027417">
    <property type="entry name" value="P-loop_NTPase"/>
</dbReference>
<evidence type="ECO:0000256" key="4">
    <source>
        <dbReference type="ARBA" id="ARBA00022763"/>
    </source>
</evidence>
<dbReference type="PIRSF" id="PIRSF003128">
    <property type="entry name" value="RecN"/>
    <property type="match status" value="1"/>
</dbReference>
<organism evidence="11 12">
    <name type="scientific">Terrisporobacter othiniensis</name>
    <dbReference type="NCBI Taxonomy" id="1577792"/>
    <lineage>
        <taxon>Bacteria</taxon>
        <taxon>Bacillati</taxon>
        <taxon>Bacillota</taxon>
        <taxon>Clostridia</taxon>
        <taxon>Peptostreptococcales</taxon>
        <taxon>Peptostreptococcaceae</taxon>
        <taxon>Terrisporobacter</taxon>
    </lineage>
</organism>
<accession>A0A0B3WRR1</accession>
<gene>
    <name evidence="11" type="ORF">QX51_09300</name>
</gene>
<evidence type="ECO:0000256" key="2">
    <source>
        <dbReference type="ARBA" id="ARBA00021315"/>
    </source>
</evidence>
<comment type="function">
    <text evidence="8">May be involved in recombinational repair of damaged DNA.</text>
</comment>
<dbReference type="EMBL" id="JWHR01000086">
    <property type="protein sequence ID" value="KHS57225.1"/>
    <property type="molecule type" value="Genomic_DNA"/>
</dbReference>
<keyword evidence="3" id="KW-0547">Nucleotide-binding</keyword>
<dbReference type="GO" id="GO:0016887">
    <property type="term" value="F:ATP hydrolysis activity"/>
    <property type="evidence" value="ECO:0007669"/>
    <property type="project" value="InterPro"/>
</dbReference>
<dbReference type="Pfam" id="PF13476">
    <property type="entry name" value="AAA_23"/>
    <property type="match status" value="1"/>
</dbReference>
<evidence type="ECO:0000256" key="9">
    <source>
        <dbReference type="SAM" id="Coils"/>
    </source>
</evidence>
<feature type="domain" description="Rad50/SbcC-type AAA" evidence="10">
    <location>
        <begin position="5"/>
        <end position="202"/>
    </location>
</feature>
<dbReference type="SUPFAM" id="SSF52540">
    <property type="entry name" value="P-loop containing nucleoside triphosphate hydrolases"/>
    <property type="match status" value="1"/>
</dbReference>
<dbReference type="InterPro" id="IPR004604">
    <property type="entry name" value="DNA_recomb/repair_RecN"/>
</dbReference>
<keyword evidence="5" id="KW-0067">ATP-binding</keyword>
<evidence type="ECO:0000256" key="3">
    <source>
        <dbReference type="ARBA" id="ARBA00022741"/>
    </source>
</evidence>
<evidence type="ECO:0000256" key="5">
    <source>
        <dbReference type="ARBA" id="ARBA00022840"/>
    </source>
</evidence>
<keyword evidence="11" id="KW-0808">Transferase</keyword>
<reference evidence="11 12" key="1">
    <citation type="submission" date="2014-12" db="EMBL/GenBank/DDBJ databases">
        <title>Draft genome sequence of Terrisporobacter sp. 08-306576, isolated from the blood culture of a bacteremia patient.</title>
        <authorList>
            <person name="Lund L.C."/>
            <person name="Sydenham T.V."/>
            <person name="Hogh S.V."/>
            <person name="Skov M.N."/>
            <person name="Kemp M."/>
            <person name="Justesen U.S."/>
        </authorList>
    </citation>
    <scope>NUCLEOTIDE SEQUENCE [LARGE SCALE GENOMIC DNA]</scope>
    <source>
        <strain evidence="11 12">08-306576</strain>
    </source>
</reference>
<dbReference type="STRING" id="1577792.QX51_09300"/>
<keyword evidence="12" id="KW-1185">Reference proteome</keyword>
<dbReference type="GO" id="GO:0005524">
    <property type="term" value="F:ATP binding"/>
    <property type="evidence" value="ECO:0007669"/>
    <property type="project" value="UniProtKB-KW"/>
</dbReference>
<name>A0A0B3WRR1_9FIRM</name>
<comment type="caution">
    <text evidence="11">The sequence shown here is derived from an EMBL/GenBank/DDBJ whole genome shotgun (WGS) entry which is preliminary data.</text>
</comment>
<evidence type="ECO:0000259" key="10">
    <source>
        <dbReference type="Pfam" id="PF13476"/>
    </source>
</evidence>
<evidence type="ECO:0000256" key="7">
    <source>
        <dbReference type="ARBA" id="ARBA00033408"/>
    </source>
</evidence>
<dbReference type="GO" id="GO:0043590">
    <property type="term" value="C:bacterial nucleoid"/>
    <property type="evidence" value="ECO:0007669"/>
    <property type="project" value="TreeGrafter"/>
</dbReference>
<dbReference type="FunFam" id="3.40.50.300:FF:000356">
    <property type="entry name" value="DNA repair protein RecN"/>
    <property type="match status" value="1"/>
</dbReference>
<evidence type="ECO:0000256" key="8">
    <source>
        <dbReference type="PIRNR" id="PIRNR003128"/>
    </source>
</evidence>
<dbReference type="AlphaFoldDB" id="A0A0B3WRR1"/>
<proteinExistence type="inferred from homology"/>
<comment type="similarity">
    <text evidence="1 8">Belongs to the RecN family.</text>
</comment>
<dbReference type="GO" id="GO:0032259">
    <property type="term" value="P:methylation"/>
    <property type="evidence" value="ECO:0007669"/>
    <property type="project" value="UniProtKB-KW"/>
</dbReference>
<dbReference type="Proteomes" id="UP000031189">
    <property type="component" value="Unassembled WGS sequence"/>
</dbReference>